<accession>A0A2T0MF33</accession>
<dbReference type="Gene3D" id="3.30.70.100">
    <property type="match status" value="2"/>
</dbReference>
<dbReference type="PANTHER" id="PTHR43520">
    <property type="entry name" value="ATP7, ISOFORM B"/>
    <property type="match status" value="1"/>
</dbReference>
<evidence type="ECO:0000256" key="2">
    <source>
        <dbReference type="SAM" id="SignalP"/>
    </source>
</evidence>
<dbReference type="Proteomes" id="UP000237640">
    <property type="component" value="Unassembled WGS sequence"/>
</dbReference>
<reference evidence="4 5" key="1">
    <citation type="submission" date="2018-03" db="EMBL/GenBank/DDBJ databases">
        <title>Genomic Encyclopedia of Archaeal and Bacterial Type Strains, Phase II (KMG-II): from individual species to whole genera.</title>
        <authorList>
            <person name="Goeker M."/>
        </authorList>
    </citation>
    <scope>NUCLEOTIDE SEQUENCE [LARGE SCALE GENOMIC DNA]</scope>
    <source>
        <strain evidence="4 5">DSM 25027</strain>
    </source>
</reference>
<dbReference type="Pfam" id="PF00403">
    <property type="entry name" value="HMA"/>
    <property type="match status" value="2"/>
</dbReference>
<dbReference type="AlphaFoldDB" id="A0A2T0MF33"/>
<evidence type="ECO:0000313" key="4">
    <source>
        <dbReference type="EMBL" id="PRX56146.1"/>
    </source>
</evidence>
<dbReference type="RefSeq" id="WP_106143152.1">
    <property type="nucleotide sequence ID" value="NZ_PVYX01000001.1"/>
</dbReference>
<feature type="chain" id="PRO_5015659565" evidence="2">
    <location>
        <begin position="24"/>
        <end position="212"/>
    </location>
</feature>
<keyword evidence="1" id="KW-1278">Translocase</keyword>
<keyword evidence="5" id="KW-1185">Reference proteome</keyword>
<name>A0A2T0MF33_9FLAO</name>
<evidence type="ECO:0000256" key="1">
    <source>
        <dbReference type="ARBA" id="ARBA00022967"/>
    </source>
</evidence>
<feature type="signal peptide" evidence="2">
    <location>
        <begin position="1"/>
        <end position="23"/>
    </location>
</feature>
<dbReference type="GO" id="GO:0005507">
    <property type="term" value="F:copper ion binding"/>
    <property type="evidence" value="ECO:0007669"/>
    <property type="project" value="TreeGrafter"/>
</dbReference>
<protein>
    <submittedName>
        <fullName evidence="4">Copper chaperone CopZ</fullName>
    </submittedName>
</protein>
<dbReference type="CDD" id="cd00371">
    <property type="entry name" value="HMA"/>
    <property type="match status" value="2"/>
</dbReference>
<sequence>MKKQVKSFVSLVMVLCAVFLSNAQEKSSEFEVLGNCNGCKKRIEKAANSLEGVASATWNKDTKILQVAYDSNKTSLEEVSKAINEVGHDTKFGRASDGAYDALPGCCQYDRKSDSSSVSTETAVASFDFQVLGNCGMCKKRIEKAARAVPGVTSAEWNKETKMVNIDVSDKAVSKDKVSEAIAAIGHDTEFHRAEVSTYDDLPGCCQYDRMQ</sequence>
<dbReference type="InterPro" id="IPR036163">
    <property type="entry name" value="HMA_dom_sf"/>
</dbReference>
<proteinExistence type="predicted"/>
<dbReference type="SUPFAM" id="SSF55008">
    <property type="entry name" value="HMA, heavy metal-associated domain"/>
    <property type="match status" value="2"/>
</dbReference>
<organism evidence="4 5">
    <name type="scientific">Flagellimonas meridianipacifica</name>
    <dbReference type="NCBI Taxonomy" id="1080225"/>
    <lineage>
        <taxon>Bacteria</taxon>
        <taxon>Pseudomonadati</taxon>
        <taxon>Bacteroidota</taxon>
        <taxon>Flavobacteriia</taxon>
        <taxon>Flavobacteriales</taxon>
        <taxon>Flavobacteriaceae</taxon>
        <taxon>Flagellimonas</taxon>
    </lineage>
</organism>
<dbReference type="GO" id="GO:0016020">
    <property type="term" value="C:membrane"/>
    <property type="evidence" value="ECO:0007669"/>
    <property type="project" value="TreeGrafter"/>
</dbReference>
<dbReference type="PANTHER" id="PTHR43520:SF8">
    <property type="entry name" value="P-TYPE CU(+) TRANSPORTER"/>
    <property type="match status" value="1"/>
</dbReference>
<dbReference type="PROSITE" id="PS50846">
    <property type="entry name" value="HMA_2"/>
    <property type="match status" value="2"/>
</dbReference>
<dbReference type="InterPro" id="IPR006121">
    <property type="entry name" value="HMA_dom"/>
</dbReference>
<dbReference type="EMBL" id="PVYX01000001">
    <property type="protein sequence ID" value="PRX56146.1"/>
    <property type="molecule type" value="Genomic_DNA"/>
</dbReference>
<dbReference type="GO" id="GO:0043682">
    <property type="term" value="F:P-type divalent copper transporter activity"/>
    <property type="evidence" value="ECO:0007669"/>
    <property type="project" value="TreeGrafter"/>
</dbReference>
<dbReference type="GO" id="GO:0055070">
    <property type="term" value="P:copper ion homeostasis"/>
    <property type="evidence" value="ECO:0007669"/>
    <property type="project" value="TreeGrafter"/>
</dbReference>
<evidence type="ECO:0000313" key="5">
    <source>
        <dbReference type="Proteomes" id="UP000237640"/>
    </source>
</evidence>
<evidence type="ECO:0000259" key="3">
    <source>
        <dbReference type="PROSITE" id="PS50846"/>
    </source>
</evidence>
<dbReference type="OrthoDB" id="5513217at2"/>
<keyword evidence="2" id="KW-0732">Signal</keyword>
<feature type="domain" description="HMA" evidence="3">
    <location>
        <begin position="120"/>
        <end position="190"/>
    </location>
</feature>
<feature type="domain" description="HMA" evidence="3">
    <location>
        <begin position="25"/>
        <end position="91"/>
    </location>
</feature>
<gene>
    <name evidence="4" type="ORF">CLV81_0138</name>
</gene>
<comment type="caution">
    <text evidence="4">The sequence shown here is derived from an EMBL/GenBank/DDBJ whole genome shotgun (WGS) entry which is preliminary data.</text>
</comment>